<dbReference type="Proteomes" id="UP001525961">
    <property type="component" value="Unassembled WGS sequence"/>
</dbReference>
<feature type="region of interest" description="Disordered" evidence="1">
    <location>
        <begin position="1"/>
        <end position="22"/>
    </location>
</feature>
<dbReference type="RefSeq" id="WP_254563869.1">
    <property type="nucleotide sequence ID" value="NZ_JAMXFA010000018.1"/>
</dbReference>
<evidence type="ECO:0000313" key="2">
    <source>
        <dbReference type="EMBL" id="MCT7978991.1"/>
    </source>
</evidence>
<organism evidence="2 3">
    <name type="scientific">Laspinema olomoucense D3b</name>
    <dbReference type="NCBI Taxonomy" id="2953688"/>
    <lineage>
        <taxon>Bacteria</taxon>
        <taxon>Bacillati</taxon>
        <taxon>Cyanobacteriota</taxon>
        <taxon>Cyanophyceae</taxon>
        <taxon>Oscillatoriophycideae</taxon>
        <taxon>Oscillatoriales</taxon>
        <taxon>Laspinemataceae</taxon>
        <taxon>Laspinema</taxon>
        <taxon>Laspinema olomoucense</taxon>
    </lineage>
</organism>
<comment type="caution">
    <text evidence="2">The sequence shown here is derived from an EMBL/GenBank/DDBJ whole genome shotgun (WGS) entry which is preliminary data.</text>
</comment>
<name>A0ABT2N963_9CYAN</name>
<evidence type="ECO:0000313" key="3">
    <source>
        <dbReference type="Proteomes" id="UP001525961"/>
    </source>
</evidence>
<dbReference type="EMBL" id="JAMXFA010000018">
    <property type="protein sequence ID" value="MCT7978991.1"/>
    <property type="molecule type" value="Genomic_DNA"/>
</dbReference>
<evidence type="ECO:0000256" key="1">
    <source>
        <dbReference type="SAM" id="MobiDB-lite"/>
    </source>
</evidence>
<keyword evidence="3" id="KW-1185">Reference proteome</keyword>
<protein>
    <submittedName>
        <fullName evidence="2">Uncharacterized protein</fullName>
    </submittedName>
</protein>
<accession>A0ABT2N963</accession>
<reference evidence="2 3" key="1">
    <citation type="journal article" date="2022" name="Front. Microbiol.">
        <title>High genomic differentiation and limited gene flow indicate recent cryptic speciation within the genus Laspinema (cyanobacteria).</title>
        <authorList>
            <person name="Stanojkovic A."/>
            <person name="Skoupy S."/>
            <person name="Skaloud P."/>
            <person name="Dvorak P."/>
        </authorList>
    </citation>
    <scope>NUCLEOTIDE SEQUENCE [LARGE SCALE GENOMIC DNA]</scope>
    <source>
        <strain evidence="2 3">D3b</strain>
    </source>
</reference>
<proteinExistence type="predicted"/>
<gene>
    <name evidence="2" type="ORF">NG792_14860</name>
</gene>
<feature type="compositionally biased region" description="Polar residues" evidence="1">
    <location>
        <begin position="1"/>
        <end position="18"/>
    </location>
</feature>
<sequence>MNTNNPNQGNNHSHQPRSPENIAQEVEKDQSYYDLYEDEEDLLPYPPGEAYDAYCENPTYNNAIEAAEEIWGIPDPRLIGLD</sequence>